<evidence type="ECO:0000256" key="1">
    <source>
        <dbReference type="ARBA" id="ARBA00022679"/>
    </source>
</evidence>
<dbReference type="Pfam" id="PF14602">
    <property type="entry name" value="Hexapep_2"/>
    <property type="match status" value="1"/>
</dbReference>
<organism evidence="4 5">
    <name type="scientific">Oceanisphaera marina</name>
    <dbReference type="NCBI Taxonomy" id="2017550"/>
    <lineage>
        <taxon>Bacteria</taxon>
        <taxon>Pseudomonadati</taxon>
        <taxon>Pseudomonadota</taxon>
        <taxon>Gammaproteobacteria</taxon>
        <taxon>Aeromonadales</taxon>
        <taxon>Aeromonadaceae</taxon>
        <taxon>Oceanisphaera</taxon>
    </lineage>
</organism>
<dbReference type="Pfam" id="PF00132">
    <property type="entry name" value="Hexapep"/>
    <property type="match status" value="1"/>
</dbReference>
<dbReference type="PANTHER" id="PTHR23416:SF78">
    <property type="entry name" value="LIPOPOLYSACCHARIDE BIOSYNTHESIS O-ACETYL TRANSFERASE WBBJ-RELATED"/>
    <property type="match status" value="1"/>
</dbReference>
<keyword evidence="5" id="KW-1185">Reference proteome</keyword>
<accession>A0ABQ1IRP7</accession>
<dbReference type="PROSITE" id="PS00101">
    <property type="entry name" value="HEXAPEP_TRANSFERASES"/>
    <property type="match status" value="1"/>
</dbReference>
<dbReference type="InterPro" id="IPR018357">
    <property type="entry name" value="Hexapep_transf_CS"/>
</dbReference>
<proteinExistence type="predicted"/>
<evidence type="ECO:0000313" key="5">
    <source>
        <dbReference type="Proteomes" id="UP000646152"/>
    </source>
</evidence>
<reference evidence="5" key="1">
    <citation type="journal article" date="2019" name="Int. J. Syst. Evol. Microbiol.">
        <title>The Global Catalogue of Microorganisms (GCM) 10K type strain sequencing project: providing services to taxonomists for standard genome sequencing and annotation.</title>
        <authorList>
            <consortium name="The Broad Institute Genomics Platform"/>
            <consortium name="The Broad Institute Genome Sequencing Center for Infectious Disease"/>
            <person name="Wu L."/>
            <person name="Ma J."/>
        </authorList>
    </citation>
    <scope>NUCLEOTIDE SEQUENCE [LARGE SCALE GENOMIC DNA]</scope>
    <source>
        <strain evidence="5">CGMCC 1.15923</strain>
    </source>
</reference>
<keyword evidence="1" id="KW-0808">Transferase</keyword>
<comment type="caution">
    <text evidence="4">The sequence shown here is derived from an EMBL/GenBank/DDBJ whole genome shotgun (WGS) entry which is preliminary data.</text>
</comment>
<evidence type="ECO:0008006" key="6">
    <source>
        <dbReference type="Google" id="ProtNLM"/>
    </source>
</evidence>
<dbReference type="EMBL" id="BMKE01000021">
    <property type="protein sequence ID" value="GGB50289.1"/>
    <property type="molecule type" value="Genomic_DNA"/>
</dbReference>
<dbReference type="RefSeq" id="WP_188630397.1">
    <property type="nucleotide sequence ID" value="NZ_BMKE01000021.1"/>
</dbReference>
<name>A0ABQ1IRP7_9GAMM</name>
<dbReference type="InterPro" id="IPR051159">
    <property type="entry name" value="Hexapeptide_acetyltransf"/>
</dbReference>
<dbReference type="Gene3D" id="2.160.10.10">
    <property type="entry name" value="Hexapeptide repeat proteins"/>
    <property type="match status" value="1"/>
</dbReference>
<evidence type="ECO:0000256" key="3">
    <source>
        <dbReference type="ARBA" id="ARBA00023315"/>
    </source>
</evidence>
<dbReference type="SUPFAM" id="SSF51161">
    <property type="entry name" value="Trimeric LpxA-like enzymes"/>
    <property type="match status" value="1"/>
</dbReference>
<evidence type="ECO:0000256" key="2">
    <source>
        <dbReference type="ARBA" id="ARBA00022737"/>
    </source>
</evidence>
<dbReference type="CDD" id="cd04647">
    <property type="entry name" value="LbH_MAT_like"/>
    <property type="match status" value="1"/>
</dbReference>
<protein>
    <recommendedName>
        <fullName evidence="6">Acetyltransferase</fullName>
    </recommendedName>
</protein>
<dbReference type="PANTHER" id="PTHR23416">
    <property type="entry name" value="SIALIC ACID SYNTHASE-RELATED"/>
    <property type="match status" value="1"/>
</dbReference>
<dbReference type="Proteomes" id="UP000646152">
    <property type="component" value="Unassembled WGS sequence"/>
</dbReference>
<gene>
    <name evidence="4" type="ORF">GCM10011502_24290</name>
</gene>
<dbReference type="InterPro" id="IPR011004">
    <property type="entry name" value="Trimer_LpxA-like_sf"/>
</dbReference>
<sequence>MVGLFLSFTKGFKYKKLISVSRSAKIRNIQGGLFFGGFCKVEDSVFIQAFSKKGIIFCDSVTICQGALIRPTGHWNGSIGEGLKVGSNSSIGAYSYIGCSGFIEIGDNVMIGPNVSIIAENHVFSDIDKPMIVQGVENKGIIIKDDVWIGTKSTILDGVIIGQGVVIAAGSVVTNSIPDYAVVAGVPAKIIKMRK</sequence>
<keyword evidence="2" id="KW-0677">Repeat</keyword>
<evidence type="ECO:0000313" key="4">
    <source>
        <dbReference type="EMBL" id="GGB50289.1"/>
    </source>
</evidence>
<dbReference type="InterPro" id="IPR001451">
    <property type="entry name" value="Hexapep"/>
</dbReference>
<keyword evidence="3" id="KW-0012">Acyltransferase</keyword>